<name>A0A161PT35_BDEBC</name>
<evidence type="ECO:0000313" key="3">
    <source>
        <dbReference type="Proteomes" id="UP000075799"/>
    </source>
</evidence>
<dbReference type="AlphaFoldDB" id="A0A161PT35"/>
<dbReference type="EMBL" id="LUKD01000001">
    <property type="protein sequence ID" value="KYG67916.1"/>
    <property type="molecule type" value="Genomic_DNA"/>
</dbReference>
<organism evidence="2 3">
    <name type="scientific">Bdellovibrio bacteriovorus</name>
    <dbReference type="NCBI Taxonomy" id="959"/>
    <lineage>
        <taxon>Bacteria</taxon>
        <taxon>Pseudomonadati</taxon>
        <taxon>Bdellovibrionota</taxon>
        <taxon>Bdellovibrionia</taxon>
        <taxon>Bdellovibrionales</taxon>
        <taxon>Pseudobdellovibrionaceae</taxon>
        <taxon>Bdellovibrio</taxon>
    </lineage>
</organism>
<dbReference type="OrthoDB" id="5293322at2"/>
<dbReference type="RefSeq" id="WP_063204620.1">
    <property type="nucleotide sequence ID" value="NZ_LUKD01000001.1"/>
</dbReference>
<evidence type="ECO:0008006" key="4">
    <source>
        <dbReference type="Google" id="ProtNLM"/>
    </source>
</evidence>
<keyword evidence="1" id="KW-1133">Transmembrane helix</keyword>
<sequence>MMSQLKNQKGISILESLLGMAMITLVGSFFISGTINMRKVAKESGTKNSLYKQINDVIENIRPNVRMYQINYSTSDKSRSEALALDKLPMAWGNGKILPAKDCSECPGRYGFVVQASPEFKGLYLVTVRMSHKDWSQAQGDGSLPSNPANYGFQDYQFVVNSQ</sequence>
<accession>A0A161PT35</accession>
<dbReference type="Proteomes" id="UP000075799">
    <property type="component" value="Unassembled WGS sequence"/>
</dbReference>
<keyword evidence="1" id="KW-0472">Membrane</keyword>
<comment type="caution">
    <text evidence="2">The sequence shown here is derived from an EMBL/GenBank/DDBJ whole genome shotgun (WGS) entry which is preliminary data.</text>
</comment>
<evidence type="ECO:0000313" key="2">
    <source>
        <dbReference type="EMBL" id="KYG67916.1"/>
    </source>
</evidence>
<reference evidence="2 3" key="1">
    <citation type="submission" date="2016-03" db="EMBL/GenBank/DDBJ databases">
        <authorList>
            <person name="Ploux O."/>
        </authorList>
    </citation>
    <scope>NUCLEOTIDE SEQUENCE [LARGE SCALE GENOMIC DNA]</scope>
    <source>
        <strain evidence="2 3">EC13</strain>
    </source>
</reference>
<feature type="transmembrane region" description="Helical" evidence="1">
    <location>
        <begin position="12"/>
        <end position="31"/>
    </location>
</feature>
<evidence type="ECO:0000256" key="1">
    <source>
        <dbReference type="SAM" id="Phobius"/>
    </source>
</evidence>
<proteinExistence type="predicted"/>
<protein>
    <recommendedName>
        <fullName evidence="4">Type II secretion system protein</fullName>
    </recommendedName>
</protein>
<keyword evidence="1" id="KW-0812">Transmembrane</keyword>
<gene>
    <name evidence="2" type="ORF">AZI87_01175</name>
</gene>